<dbReference type="PANTHER" id="PTHR31905:SF2">
    <property type="entry name" value="PROTEIN MIX23"/>
    <property type="match status" value="1"/>
</dbReference>
<protein>
    <recommendedName>
        <fullName evidence="4">Caffeine-induced death protein Cid2</fullName>
    </recommendedName>
</protein>
<dbReference type="Proteomes" id="UP001166286">
    <property type="component" value="Unassembled WGS sequence"/>
</dbReference>
<dbReference type="InterPro" id="IPR019171">
    <property type="entry name" value="MIX23"/>
</dbReference>
<dbReference type="AlphaFoldDB" id="A0AA39QUG8"/>
<gene>
    <name evidence="2" type="ORF">JMJ35_007804</name>
</gene>
<evidence type="ECO:0008006" key="4">
    <source>
        <dbReference type="Google" id="ProtNLM"/>
    </source>
</evidence>
<sequence>MSEPSNQPNLTPQFCFNQTALRDFLRISRGAIDDSIIQNLNALMKPAQMPWNSASTAGRQVRPGIRQPIDPQACRTFTNNVLFQSWQTRSDVLNYCAGVALDPNDPDLALKEVESAKERDRVIDERLDPYSGRYYPREARTELLANIIRNERSVEGIIRSRSWSIVSERCGDTGIGWEEALNTWRAEQEAHR</sequence>
<keyword evidence="3" id="KW-1185">Reference proteome</keyword>
<comment type="caution">
    <text evidence="2">The sequence shown here is derived from an EMBL/GenBank/DDBJ whole genome shotgun (WGS) entry which is preliminary data.</text>
</comment>
<accession>A0AA39QUG8</accession>
<dbReference type="EMBL" id="JAFEKC020000018">
    <property type="protein sequence ID" value="KAK0509410.1"/>
    <property type="molecule type" value="Genomic_DNA"/>
</dbReference>
<name>A0AA39QUG8_9LECA</name>
<dbReference type="PIRSF" id="PIRSF022603">
    <property type="entry name" value="UCP022603"/>
    <property type="match status" value="1"/>
</dbReference>
<reference evidence="2" key="1">
    <citation type="submission" date="2023-03" db="EMBL/GenBank/DDBJ databases">
        <title>Complete genome of Cladonia borealis.</title>
        <authorList>
            <person name="Park H."/>
        </authorList>
    </citation>
    <scope>NUCLEOTIDE SEQUENCE</scope>
    <source>
        <strain evidence="2">ANT050790</strain>
    </source>
</reference>
<dbReference type="GO" id="GO:0005758">
    <property type="term" value="C:mitochondrial intermembrane space"/>
    <property type="evidence" value="ECO:0007669"/>
    <property type="project" value="InterPro"/>
</dbReference>
<dbReference type="InterPro" id="IPR016805">
    <property type="entry name" value="MIX23_fungal"/>
</dbReference>
<dbReference type="Pfam" id="PF09774">
    <property type="entry name" value="MIX23"/>
    <property type="match status" value="1"/>
</dbReference>
<evidence type="ECO:0000313" key="3">
    <source>
        <dbReference type="Proteomes" id="UP001166286"/>
    </source>
</evidence>
<organism evidence="2 3">
    <name type="scientific">Cladonia borealis</name>
    <dbReference type="NCBI Taxonomy" id="184061"/>
    <lineage>
        <taxon>Eukaryota</taxon>
        <taxon>Fungi</taxon>
        <taxon>Dikarya</taxon>
        <taxon>Ascomycota</taxon>
        <taxon>Pezizomycotina</taxon>
        <taxon>Lecanoromycetes</taxon>
        <taxon>OSLEUM clade</taxon>
        <taxon>Lecanoromycetidae</taxon>
        <taxon>Lecanorales</taxon>
        <taxon>Lecanorineae</taxon>
        <taxon>Cladoniaceae</taxon>
        <taxon>Cladonia</taxon>
    </lineage>
</organism>
<evidence type="ECO:0000256" key="1">
    <source>
        <dbReference type="ARBA" id="ARBA00024204"/>
    </source>
</evidence>
<proteinExistence type="inferred from homology"/>
<comment type="similarity">
    <text evidence="1">Belongs to the MIX23 family.</text>
</comment>
<dbReference type="PANTHER" id="PTHR31905">
    <property type="entry name" value="COILED-COIL DOMAIN-CONTAINING PROTEIN 58"/>
    <property type="match status" value="1"/>
</dbReference>
<evidence type="ECO:0000313" key="2">
    <source>
        <dbReference type="EMBL" id="KAK0509410.1"/>
    </source>
</evidence>